<dbReference type="RefSeq" id="XP_056477136.1">
    <property type="nucleotide sequence ID" value="XM_056616779.1"/>
</dbReference>
<comment type="caution">
    <text evidence="1">The sequence shown here is derived from an EMBL/GenBank/DDBJ whole genome shotgun (WGS) entry which is preliminary data.</text>
</comment>
<proteinExistence type="predicted"/>
<sequence>MELYPNHELIYSFCKGIERLFTREEPWTMAAAHNLLNRIQAAIMRWEQAVLENCRQHQKLILEHIEADGDISLECDPIIPYEIFDDPGLPWNWPVGDLVQEASCINQRPPRAFSYILYICIDRFNASSGFDTLFGEHAFTLTRMEFFHFLTELQISMYAWKHATEEQNDEWQKRILTRLSNGEEIAQYSDPELLDPDFNDPSLPWNNLNSHSSMVDTPPFQEAEGLSGNLTLTTPDYASEVTEGHLNSEFVSLTGVEIGNTNLDETELHTLAMARILLRERINNLLDALGAIGIQFLPRNQLS</sequence>
<accession>A0A9W9KFC8</accession>
<keyword evidence="2" id="KW-1185">Reference proteome</keyword>
<name>A0A9W9KFC8_9EURO</name>
<gene>
    <name evidence="1" type="ORF">N7532_004285</name>
</gene>
<dbReference type="Proteomes" id="UP001149074">
    <property type="component" value="Unassembled WGS sequence"/>
</dbReference>
<dbReference type="AlphaFoldDB" id="A0A9W9KFC8"/>
<dbReference type="EMBL" id="JAPQKI010000004">
    <property type="protein sequence ID" value="KAJ5103756.1"/>
    <property type="molecule type" value="Genomic_DNA"/>
</dbReference>
<evidence type="ECO:0000313" key="1">
    <source>
        <dbReference type="EMBL" id="KAJ5103756.1"/>
    </source>
</evidence>
<reference evidence="1" key="2">
    <citation type="journal article" date="2023" name="IMA Fungus">
        <title>Comparative genomic study of the Penicillium genus elucidates a diverse pangenome and 15 lateral gene transfer events.</title>
        <authorList>
            <person name="Petersen C."/>
            <person name="Sorensen T."/>
            <person name="Nielsen M.R."/>
            <person name="Sondergaard T.E."/>
            <person name="Sorensen J.L."/>
            <person name="Fitzpatrick D.A."/>
            <person name="Frisvad J.C."/>
            <person name="Nielsen K.L."/>
        </authorList>
    </citation>
    <scope>NUCLEOTIDE SEQUENCE</scope>
    <source>
        <strain evidence="1">IBT 30761</strain>
    </source>
</reference>
<evidence type="ECO:0000313" key="2">
    <source>
        <dbReference type="Proteomes" id="UP001149074"/>
    </source>
</evidence>
<reference evidence="1" key="1">
    <citation type="submission" date="2022-11" db="EMBL/GenBank/DDBJ databases">
        <authorList>
            <person name="Petersen C."/>
        </authorList>
    </citation>
    <scope>NUCLEOTIDE SEQUENCE</scope>
    <source>
        <strain evidence="1">IBT 30761</strain>
    </source>
</reference>
<protein>
    <submittedName>
        <fullName evidence="1">Uncharacterized protein</fullName>
    </submittedName>
</protein>
<organism evidence="1 2">
    <name type="scientific">Penicillium argentinense</name>
    <dbReference type="NCBI Taxonomy" id="1131581"/>
    <lineage>
        <taxon>Eukaryota</taxon>
        <taxon>Fungi</taxon>
        <taxon>Dikarya</taxon>
        <taxon>Ascomycota</taxon>
        <taxon>Pezizomycotina</taxon>
        <taxon>Eurotiomycetes</taxon>
        <taxon>Eurotiomycetidae</taxon>
        <taxon>Eurotiales</taxon>
        <taxon>Aspergillaceae</taxon>
        <taxon>Penicillium</taxon>
    </lineage>
</organism>
<dbReference type="GeneID" id="81355758"/>